<name>A0A090ZP23_PAEMA</name>
<dbReference type="AlphaFoldDB" id="A0A090ZP23"/>
<organism evidence="1 2">
    <name type="scientific">Paenibacillus macerans</name>
    <name type="common">Bacillus macerans</name>
    <dbReference type="NCBI Taxonomy" id="44252"/>
    <lineage>
        <taxon>Bacteria</taxon>
        <taxon>Bacillati</taxon>
        <taxon>Bacillota</taxon>
        <taxon>Bacilli</taxon>
        <taxon>Bacillales</taxon>
        <taxon>Paenibacillaceae</taxon>
        <taxon>Paenibacillus</taxon>
    </lineage>
</organism>
<evidence type="ECO:0000313" key="2">
    <source>
        <dbReference type="Proteomes" id="UP000029278"/>
    </source>
</evidence>
<sequence>MLSYIILCAVIWTGTYTCLSMSKQPVEVKPVRSIEDLFE</sequence>
<accession>A0A090ZP23</accession>
<keyword evidence="2" id="KW-1185">Reference proteome</keyword>
<dbReference type="STRING" id="44252.DJ90_1865"/>
<dbReference type="Proteomes" id="UP000029278">
    <property type="component" value="Unassembled WGS sequence"/>
</dbReference>
<dbReference type="EMBL" id="JMQA01000001">
    <property type="protein sequence ID" value="KFN12168.1"/>
    <property type="molecule type" value="Genomic_DNA"/>
</dbReference>
<reference evidence="1 2" key="1">
    <citation type="submission" date="2014-04" db="EMBL/GenBank/DDBJ databases">
        <authorList>
            <person name="Bishop-Lilly K.A."/>
            <person name="Broomall S.M."/>
            <person name="Chain P.S."/>
            <person name="Chertkov O."/>
            <person name="Coyne S.R."/>
            <person name="Daligault H.E."/>
            <person name="Davenport K.W."/>
            <person name="Erkkila T."/>
            <person name="Frey K.G."/>
            <person name="Gibbons H.S."/>
            <person name="Gu W."/>
            <person name="Jaissle J."/>
            <person name="Johnson S.L."/>
            <person name="Koroleva G.I."/>
            <person name="Ladner J.T."/>
            <person name="Lo C.-C."/>
            <person name="Minogue T.D."/>
            <person name="Munk C."/>
            <person name="Palacios G.F."/>
            <person name="Redden C.L."/>
            <person name="Rosenzweig C.N."/>
            <person name="Scholz M.B."/>
            <person name="Teshima H."/>
            <person name="Xu Y."/>
        </authorList>
    </citation>
    <scope>NUCLEOTIDE SEQUENCE [LARGE SCALE GENOMIC DNA]</scope>
    <source>
        <strain evidence="1 2">8244</strain>
    </source>
</reference>
<proteinExistence type="predicted"/>
<gene>
    <name evidence="1" type="ORF">DJ90_1865</name>
</gene>
<comment type="caution">
    <text evidence="1">The sequence shown here is derived from an EMBL/GenBank/DDBJ whole genome shotgun (WGS) entry which is preliminary data.</text>
</comment>
<evidence type="ECO:0000313" key="1">
    <source>
        <dbReference type="EMBL" id="KFN12168.1"/>
    </source>
</evidence>
<protein>
    <submittedName>
        <fullName evidence="1">Uncharacterized protein</fullName>
    </submittedName>
</protein>
<dbReference type="HOGENOM" id="CLU_3313805_0_0_9"/>